<dbReference type="OrthoDB" id="182615at2157"/>
<evidence type="ECO:0000313" key="2">
    <source>
        <dbReference type="EMBL" id="ADB60861.1"/>
    </source>
</evidence>
<gene>
    <name evidence="2" type="ordered locus">Htur_1977</name>
</gene>
<dbReference type="KEGG" id="htu:Htur_1977"/>
<proteinExistence type="predicted"/>
<dbReference type="Pfam" id="PF00246">
    <property type="entry name" value="Peptidase_M14"/>
    <property type="match status" value="1"/>
</dbReference>
<dbReference type="GO" id="GO:0004181">
    <property type="term" value="F:metallocarboxypeptidase activity"/>
    <property type="evidence" value="ECO:0007669"/>
    <property type="project" value="InterPro"/>
</dbReference>
<name>D2RSY1_HALTV</name>
<dbReference type="SUPFAM" id="SSF53187">
    <property type="entry name" value="Zn-dependent exopeptidases"/>
    <property type="match status" value="1"/>
</dbReference>
<dbReference type="RefSeq" id="WP_012943150.1">
    <property type="nucleotide sequence ID" value="NC_013743.1"/>
</dbReference>
<dbReference type="GeneID" id="8742576"/>
<evidence type="ECO:0000313" key="3">
    <source>
        <dbReference type="Proteomes" id="UP000001903"/>
    </source>
</evidence>
<evidence type="ECO:0000259" key="1">
    <source>
        <dbReference type="Pfam" id="PF00246"/>
    </source>
</evidence>
<dbReference type="STRING" id="543526.Htur_1977"/>
<protein>
    <recommendedName>
        <fullName evidence="1">Peptidase M14 domain-containing protein</fullName>
    </recommendedName>
</protein>
<dbReference type="EMBL" id="CP001860">
    <property type="protein sequence ID" value="ADB60861.1"/>
    <property type="molecule type" value="Genomic_DNA"/>
</dbReference>
<dbReference type="eggNOG" id="arCOG02889">
    <property type="taxonomic scope" value="Archaea"/>
</dbReference>
<dbReference type="Gene3D" id="3.40.630.10">
    <property type="entry name" value="Zn peptidases"/>
    <property type="match status" value="1"/>
</dbReference>
<dbReference type="Proteomes" id="UP000001903">
    <property type="component" value="Chromosome"/>
</dbReference>
<dbReference type="InterPro" id="IPR000834">
    <property type="entry name" value="Peptidase_M14"/>
</dbReference>
<dbReference type="HOGENOM" id="CLU_047694_1_0_2"/>
<dbReference type="AlphaFoldDB" id="D2RSY1"/>
<sequence>MTGSPSAPARTFEWVDGAIPRYESFFTVDEHRDRDRALAAEHDLLEYDERGESANGETLWTVTVGDGDRSALLFGAPHPNEPIGSMTIDFLLHELATNDELRGSLDYEFVCLPVVDPDGVRLNEGWFDGPFTLSNYAQNFYRTPPDEQVEATFPVEREGYVFDDPAPETRVLMDLIETRRPEFVYSFHNAAFGGCYYYLTEPLERLYDVLSSLPGEYDVPLHRGEPEWFAMEAFDDAVYRLPTFADRFDDIRDRDDVNPEAALLGGNSYDYADRFNEDVVELVVELPYFRDPQIQDQTELERPRADVIRDGVRKRQTLLEEMRDGADAVAEHLPETPMAREATGAIPHFENELESKLEWAESTAETDRPATVAQRVDEHFLRQYHLLTYLGMLLRSIDRAAMSADEGARETLAETKAALEDVFFERLEDIRARLDYETIPIWKLVAIQARAGLLCLDYLQNRPDR</sequence>
<feature type="domain" description="Peptidase M14" evidence="1">
    <location>
        <begin position="40"/>
        <end position="191"/>
    </location>
</feature>
<accession>D2RSY1</accession>
<organism evidence="2 3">
    <name type="scientific">Haloterrigena turkmenica (strain ATCC 51198 / DSM 5511 / JCM 9101 / NCIMB 13204 / VKM B-1734 / 4k)</name>
    <name type="common">Halococcus turkmenicus</name>
    <dbReference type="NCBI Taxonomy" id="543526"/>
    <lineage>
        <taxon>Archaea</taxon>
        <taxon>Methanobacteriati</taxon>
        <taxon>Methanobacteriota</taxon>
        <taxon>Stenosarchaea group</taxon>
        <taxon>Halobacteria</taxon>
        <taxon>Halobacteriales</taxon>
        <taxon>Natrialbaceae</taxon>
        <taxon>Haloterrigena</taxon>
    </lineage>
</organism>
<dbReference type="GO" id="GO:0006508">
    <property type="term" value="P:proteolysis"/>
    <property type="evidence" value="ECO:0007669"/>
    <property type="project" value="InterPro"/>
</dbReference>
<reference evidence="2 3" key="1">
    <citation type="journal article" date="2010" name="Stand. Genomic Sci.">
        <title>Complete genome sequence of Haloterrigena turkmenica type strain (4k).</title>
        <authorList>
            <person name="Saunders E."/>
            <person name="Tindall B.J."/>
            <person name="Fahnrich R."/>
            <person name="Lapidus A."/>
            <person name="Copeland A."/>
            <person name="Del Rio T.G."/>
            <person name="Lucas S."/>
            <person name="Chen F."/>
            <person name="Tice H."/>
            <person name="Cheng J.F."/>
            <person name="Han C."/>
            <person name="Detter J.C."/>
            <person name="Bruce D."/>
            <person name="Goodwin L."/>
            <person name="Chain P."/>
            <person name="Pitluck S."/>
            <person name="Pati A."/>
            <person name="Ivanova N."/>
            <person name="Mavromatis K."/>
            <person name="Chen A."/>
            <person name="Palaniappan K."/>
            <person name="Land M."/>
            <person name="Hauser L."/>
            <person name="Chang Y.J."/>
            <person name="Jeffries C.D."/>
            <person name="Brettin T."/>
            <person name="Rohde M."/>
            <person name="Goker M."/>
            <person name="Bristow J."/>
            <person name="Eisen J.A."/>
            <person name="Markowitz V."/>
            <person name="Hugenholtz P."/>
            <person name="Klenk H.P."/>
            <person name="Kyrpides N.C."/>
        </authorList>
    </citation>
    <scope>NUCLEOTIDE SEQUENCE [LARGE SCALE GENOMIC DNA]</scope>
    <source>
        <strain evidence="3">ATCC 51198 / DSM 5511 / JCM 9101 / NCIMB 13204 / VKM B-1734 / 4k</strain>
    </source>
</reference>
<keyword evidence="3" id="KW-1185">Reference proteome</keyword>
<dbReference type="GO" id="GO:0008270">
    <property type="term" value="F:zinc ion binding"/>
    <property type="evidence" value="ECO:0007669"/>
    <property type="project" value="InterPro"/>
</dbReference>